<evidence type="ECO:0000313" key="1">
    <source>
        <dbReference type="EMBL" id="JAP20583.1"/>
    </source>
</evidence>
<proteinExistence type="predicted"/>
<name>A0A0V0HKE3_SOLCH</name>
<accession>A0A0V0HKE3</accession>
<protein>
    <submittedName>
        <fullName evidence="1">Putative ovule protein</fullName>
    </submittedName>
</protein>
<sequence length="79" mass="8568">MLSSLVYKHLYEPAPMFILLSMHHFTGCFPIAHPSLTPPSSSILGSHTPYSFLLVASSVEYTSILVSIQGCGLLVNEMG</sequence>
<organism evidence="1">
    <name type="scientific">Solanum chacoense</name>
    <name type="common">Chaco potato</name>
    <dbReference type="NCBI Taxonomy" id="4108"/>
    <lineage>
        <taxon>Eukaryota</taxon>
        <taxon>Viridiplantae</taxon>
        <taxon>Streptophyta</taxon>
        <taxon>Embryophyta</taxon>
        <taxon>Tracheophyta</taxon>
        <taxon>Spermatophyta</taxon>
        <taxon>Magnoliopsida</taxon>
        <taxon>eudicotyledons</taxon>
        <taxon>Gunneridae</taxon>
        <taxon>Pentapetalae</taxon>
        <taxon>asterids</taxon>
        <taxon>lamiids</taxon>
        <taxon>Solanales</taxon>
        <taxon>Solanaceae</taxon>
        <taxon>Solanoideae</taxon>
        <taxon>Solaneae</taxon>
        <taxon>Solanum</taxon>
    </lineage>
</organism>
<dbReference type="AlphaFoldDB" id="A0A0V0HKE3"/>
<reference evidence="1" key="1">
    <citation type="submission" date="2015-12" db="EMBL/GenBank/DDBJ databases">
        <title>Gene expression during late stages of embryo sac development: a critical building block for successful pollen-pistil interactions.</title>
        <authorList>
            <person name="Liu Y."/>
            <person name="Joly V."/>
            <person name="Sabar M."/>
            <person name="Matton D.P."/>
        </authorList>
    </citation>
    <scope>NUCLEOTIDE SEQUENCE</scope>
</reference>
<dbReference type="EMBL" id="GEDG01018684">
    <property type="protein sequence ID" value="JAP20583.1"/>
    <property type="molecule type" value="Transcribed_RNA"/>
</dbReference>